<comment type="caution">
    <text evidence="2">The sequence shown here is derived from an EMBL/GenBank/DDBJ whole genome shotgun (WGS) entry which is preliminary data.</text>
</comment>
<feature type="transmembrane region" description="Helical" evidence="1">
    <location>
        <begin position="183"/>
        <end position="207"/>
    </location>
</feature>
<dbReference type="RefSeq" id="WP_154458436.1">
    <property type="nucleotide sequence ID" value="NZ_VUMV01000006.1"/>
</dbReference>
<evidence type="ECO:0000313" key="2">
    <source>
        <dbReference type="EMBL" id="MST82528.1"/>
    </source>
</evidence>
<protein>
    <submittedName>
        <fullName evidence="2">Uncharacterized protein</fullName>
    </submittedName>
</protein>
<feature type="transmembrane region" description="Helical" evidence="1">
    <location>
        <begin position="304"/>
        <end position="326"/>
    </location>
</feature>
<keyword evidence="1" id="KW-0812">Transmembrane</keyword>
<keyword evidence="3" id="KW-1185">Reference proteome</keyword>
<feature type="transmembrane region" description="Helical" evidence="1">
    <location>
        <begin position="154"/>
        <end position="171"/>
    </location>
</feature>
<name>A0A7X2PA46_9FIRM</name>
<evidence type="ECO:0000313" key="3">
    <source>
        <dbReference type="Proteomes" id="UP000466864"/>
    </source>
</evidence>
<dbReference type="AlphaFoldDB" id="A0A7X2PA46"/>
<dbReference type="EMBL" id="VUMV01000006">
    <property type="protein sequence ID" value="MST82528.1"/>
    <property type="molecule type" value="Genomic_DNA"/>
</dbReference>
<feature type="transmembrane region" description="Helical" evidence="1">
    <location>
        <begin position="338"/>
        <end position="360"/>
    </location>
</feature>
<reference evidence="2 3" key="1">
    <citation type="submission" date="2019-08" db="EMBL/GenBank/DDBJ databases">
        <title>In-depth cultivation of the pig gut microbiome towards novel bacterial diversity and tailored functional studies.</title>
        <authorList>
            <person name="Wylensek D."/>
            <person name="Hitch T.C.A."/>
            <person name="Clavel T."/>
        </authorList>
    </citation>
    <scope>NUCLEOTIDE SEQUENCE [LARGE SCALE GENOMIC DNA]</scope>
    <source>
        <strain evidence="2 3">Oil+RF-744-WCA-WT-13</strain>
    </source>
</reference>
<gene>
    <name evidence="2" type="ORF">FYJ60_09390</name>
</gene>
<organism evidence="2 3">
    <name type="scientific">Bilifractor porci</name>
    <dbReference type="NCBI Taxonomy" id="2606636"/>
    <lineage>
        <taxon>Bacteria</taxon>
        <taxon>Bacillati</taxon>
        <taxon>Bacillota</taxon>
        <taxon>Clostridia</taxon>
        <taxon>Lachnospirales</taxon>
        <taxon>Lachnospiraceae</taxon>
        <taxon>Bilifractor</taxon>
    </lineage>
</organism>
<feature type="transmembrane region" description="Helical" evidence="1">
    <location>
        <begin position="114"/>
        <end position="134"/>
    </location>
</feature>
<keyword evidence="1" id="KW-0472">Membrane</keyword>
<feature type="transmembrane region" description="Helical" evidence="1">
    <location>
        <begin position="41"/>
        <end position="62"/>
    </location>
</feature>
<sequence>MQGSFQIKKNHSKVDFLSIVIFVFAFVSFMGKLSLMSDSHFYEMGSSFITMMVYVTIFFILLKKKMPSIQVICFILLSSLFLVGYFFSEMSALFQMCVWMFAMYKRDYKDIFKIIFGASIIVFIIGVILGLITLNLSIEITNGFYLGFGHKNQLGFYIAYLFILYNCFTRKTDCPKFIESFIYSLFILFFTQSRTATISVLAFYLLVKIFDKRMKKVHFNGKLLAVLLVPFLIAFTYITAINFTTSGFVQLLNRFFNNRIFLNWYAFDKNKISLFGQNIQMHNHIDYNEIIQQGNINTTIDGTYTIILLVMGLIPTILYIVIYIFLILKEYRNKNNVILAATITLAIYAFMETGFTNILLNFPLFYLTAYDPCVEKGVIQYEQ</sequence>
<keyword evidence="1" id="KW-1133">Transmembrane helix</keyword>
<dbReference type="Proteomes" id="UP000466864">
    <property type="component" value="Unassembled WGS sequence"/>
</dbReference>
<feature type="transmembrane region" description="Helical" evidence="1">
    <location>
        <begin position="219"/>
        <end position="243"/>
    </location>
</feature>
<evidence type="ECO:0000256" key="1">
    <source>
        <dbReference type="SAM" id="Phobius"/>
    </source>
</evidence>
<feature type="transmembrane region" description="Helical" evidence="1">
    <location>
        <begin position="16"/>
        <end position="35"/>
    </location>
</feature>
<proteinExistence type="predicted"/>
<accession>A0A7X2PA46</accession>
<feature type="transmembrane region" description="Helical" evidence="1">
    <location>
        <begin position="74"/>
        <end position="102"/>
    </location>
</feature>